<evidence type="ECO:0000256" key="4">
    <source>
        <dbReference type="ARBA" id="ARBA00023136"/>
    </source>
</evidence>
<comment type="caution">
    <text evidence="6">The sequence shown here is derived from an EMBL/GenBank/DDBJ whole genome shotgun (WGS) entry which is preliminary data.</text>
</comment>
<gene>
    <name evidence="6" type="ORF">BIW11_05428</name>
</gene>
<reference evidence="6 7" key="1">
    <citation type="journal article" date="2017" name="Gigascience">
        <title>Draft genome of the honey bee ectoparasitic mite, Tropilaelaps mercedesae, is shaped by the parasitic life history.</title>
        <authorList>
            <person name="Dong X."/>
            <person name="Armstrong S.D."/>
            <person name="Xia D."/>
            <person name="Makepeace B.L."/>
            <person name="Darby A.C."/>
            <person name="Kadowaki T."/>
        </authorList>
    </citation>
    <scope>NUCLEOTIDE SEQUENCE [LARGE SCALE GENOMIC DNA]</scope>
    <source>
        <strain evidence="6">Wuxi-XJTLU</strain>
    </source>
</reference>
<dbReference type="InParanoid" id="A0A1V9Y2Q9"/>
<evidence type="ECO:0000313" key="6">
    <source>
        <dbReference type="EMBL" id="OQR79878.1"/>
    </source>
</evidence>
<evidence type="ECO:0000259" key="5">
    <source>
        <dbReference type="Pfam" id="PF00916"/>
    </source>
</evidence>
<protein>
    <submittedName>
        <fullName evidence="6">Solute carrier family 26 member 6 isoform X1</fullName>
    </submittedName>
</protein>
<accession>A0A1V9Y2Q9</accession>
<dbReference type="Proteomes" id="UP000192247">
    <property type="component" value="Unassembled WGS sequence"/>
</dbReference>
<keyword evidence="3" id="KW-1133">Transmembrane helix</keyword>
<sequence length="69" mass="7438">MGFLSLGSLSVLFSEPMLSGFTTGSAMHVIAAQLRGLFDIKISRRKGAFKAVSVRIITSATTIRFVSCR</sequence>
<dbReference type="InterPro" id="IPR001902">
    <property type="entry name" value="SLC26A/SulP_fam"/>
</dbReference>
<keyword evidence="7" id="KW-1185">Reference proteome</keyword>
<dbReference type="OrthoDB" id="288203at2759"/>
<keyword evidence="4" id="KW-0472">Membrane</keyword>
<dbReference type="GO" id="GO:0016020">
    <property type="term" value="C:membrane"/>
    <property type="evidence" value="ECO:0007669"/>
    <property type="project" value="UniProtKB-SubCell"/>
</dbReference>
<dbReference type="Pfam" id="PF00916">
    <property type="entry name" value="Sulfate_transp"/>
    <property type="match status" value="1"/>
</dbReference>
<evidence type="ECO:0000256" key="1">
    <source>
        <dbReference type="ARBA" id="ARBA00004141"/>
    </source>
</evidence>
<dbReference type="STRING" id="418985.A0A1V9Y2Q9"/>
<dbReference type="GO" id="GO:0055085">
    <property type="term" value="P:transmembrane transport"/>
    <property type="evidence" value="ECO:0007669"/>
    <property type="project" value="InterPro"/>
</dbReference>
<evidence type="ECO:0000256" key="3">
    <source>
        <dbReference type="ARBA" id="ARBA00022989"/>
    </source>
</evidence>
<name>A0A1V9Y2Q9_9ACAR</name>
<dbReference type="PANTHER" id="PTHR11814">
    <property type="entry name" value="SULFATE TRANSPORTER"/>
    <property type="match status" value="1"/>
</dbReference>
<feature type="domain" description="SLC26A/SulP transporter" evidence="5">
    <location>
        <begin position="1"/>
        <end position="66"/>
    </location>
</feature>
<organism evidence="6 7">
    <name type="scientific">Tropilaelaps mercedesae</name>
    <dbReference type="NCBI Taxonomy" id="418985"/>
    <lineage>
        <taxon>Eukaryota</taxon>
        <taxon>Metazoa</taxon>
        <taxon>Ecdysozoa</taxon>
        <taxon>Arthropoda</taxon>
        <taxon>Chelicerata</taxon>
        <taxon>Arachnida</taxon>
        <taxon>Acari</taxon>
        <taxon>Parasitiformes</taxon>
        <taxon>Mesostigmata</taxon>
        <taxon>Gamasina</taxon>
        <taxon>Dermanyssoidea</taxon>
        <taxon>Laelapidae</taxon>
        <taxon>Tropilaelaps</taxon>
    </lineage>
</organism>
<evidence type="ECO:0000256" key="2">
    <source>
        <dbReference type="ARBA" id="ARBA00022692"/>
    </source>
</evidence>
<comment type="subcellular location">
    <subcellularLocation>
        <location evidence="1">Membrane</location>
        <topology evidence="1">Multi-pass membrane protein</topology>
    </subcellularLocation>
</comment>
<keyword evidence="2" id="KW-0812">Transmembrane</keyword>
<dbReference type="InterPro" id="IPR011547">
    <property type="entry name" value="SLC26A/SulP_dom"/>
</dbReference>
<evidence type="ECO:0000313" key="7">
    <source>
        <dbReference type="Proteomes" id="UP000192247"/>
    </source>
</evidence>
<dbReference type="EMBL" id="MNPL01000584">
    <property type="protein sequence ID" value="OQR79878.1"/>
    <property type="molecule type" value="Genomic_DNA"/>
</dbReference>
<proteinExistence type="predicted"/>
<dbReference type="AlphaFoldDB" id="A0A1V9Y2Q9"/>